<reference evidence="1 2" key="1">
    <citation type="submission" date="2016-10" db="EMBL/GenBank/DDBJ databases">
        <authorList>
            <person name="de Groot N.N."/>
        </authorList>
    </citation>
    <scope>NUCLEOTIDE SEQUENCE [LARGE SCALE GENOMIC DNA]</scope>
    <source>
        <strain evidence="1 2">DSM 44468</strain>
    </source>
</reference>
<evidence type="ECO:0000313" key="2">
    <source>
        <dbReference type="Proteomes" id="UP000199025"/>
    </source>
</evidence>
<organism evidence="1 2">
    <name type="scientific">Amycolatopsis sacchari</name>
    <dbReference type="NCBI Taxonomy" id="115433"/>
    <lineage>
        <taxon>Bacteria</taxon>
        <taxon>Bacillati</taxon>
        <taxon>Actinomycetota</taxon>
        <taxon>Actinomycetes</taxon>
        <taxon>Pseudonocardiales</taxon>
        <taxon>Pseudonocardiaceae</taxon>
        <taxon>Amycolatopsis</taxon>
    </lineage>
</organism>
<dbReference type="RefSeq" id="WP_281245172.1">
    <property type="nucleotide sequence ID" value="NZ_FORP01000007.1"/>
</dbReference>
<keyword evidence="2" id="KW-1185">Reference proteome</keyword>
<gene>
    <name evidence="1" type="ORF">SAMN05421835_10741</name>
</gene>
<accession>A0A1I3T146</accession>
<proteinExistence type="predicted"/>
<dbReference type="EMBL" id="FORP01000007">
    <property type="protein sequence ID" value="SFJ63571.1"/>
    <property type="molecule type" value="Genomic_DNA"/>
</dbReference>
<dbReference type="AlphaFoldDB" id="A0A1I3T146"/>
<name>A0A1I3T146_9PSEU</name>
<dbReference type="Proteomes" id="UP000199025">
    <property type="component" value="Unassembled WGS sequence"/>
</dbReference>
<protein>
    <submittedName>
        <fullName evidence="1">Uncharacterized protein</fullName>
    </submittedName>
</protein>
<sequence length="42" mass="4609">MHANETQDLLELDVQEFELPATAAEPPSQQIPPRTVTACTLC</sequence>
<dbReference type="STRING" id="115433.SAMN05421835_10741"/>
<evidence type="ECO:0000313" key="1">
    <source>
        <dbReference type="EMBL" id="SFJ63571.1"/>
    </source>
</evidence>